<name>A0A8H5BUG0_9AGAR</name>
<evidence type="ECO:0000256" key="1">
    <source>
        <dbReference type="ARBA" id="ARBA00023157"/>
    </source>
</evidence>
<evidence type="ECO:0000256" key="2">
    <source>
        <dbReference type="ARBA" id="ARBA00043996"/>
    </source>
</evidence>
<accession>A0A8H5BUG0</accession>
<dbReference type="OrthoDB" id="438440at2759"/>
<sequence>MYIVRLITANHIFPANSATVTFRGGETRYTTSVPFRSFELPCSYTLRYVANKHMGMLLSRGSRVTTPPSSAAVDLQAFLTHTLVDMLSGIFKFALSVCALTLPVTNVLGSPVDVSAAVAVSVESRATGIDQTTYDNLVRYTKYSSAVYQWICPAPLGNTLVDQFDISGTQGFVVRDDSRKEIVVALRGTMELKDAFIDAQIIQVPLKSTGLANVGDSYVHIGFLYAYNVVASSVLRTVKAQKAAYPSYTIIVTGHSLGAAVAALAAVSIKSALPSSNLKLYTFGQPRTGNAAFATYVENLIGINNIFRAVHTYDGVPTILFKALGYRHFANEYWNFAEPASAANTKKCSGGDDPSCSDSIPSTFINPAH</sequence>
<dbReference type="CDD" id="cd00519">
    <property type="entry name" value="Lipase_3"/>
    <property type="match status" value="1"/>
</dbReference>
<dbReference type="Pfam" id="PF01764">
    <property type="entry name" value="Lipase_3"/>
    <property type="match status" value="1"/>
</dbReference>
<dbReference type="EMBL" id="JAACJJ010000003">
    <property type="protein sequence ID" value="KAF5328718.1"/>
    <property type="molecule type" value="Genomic_DNA"/>
</dbReference>
<dbReference type="Gene3D" id="3.40.50.1820">
    <property type="entry name" value="alpha/beta hydrolase"/>
    <property type="match status" value="1"/>
</dbReference>
<dbReference type="PANTHER" id="PTHR45856:SF11">
    <property type="entry name" value="FUNGAL LIPASE-LIKE DOMAIN-CONTAINING PROTEIN"/>
    <property type="match status" value="1"/>
</dbReference>
<evidence type="ECO:0000256" key="3">
    <source>
        <dbReference type="ARBA" id="ARBA00047591"/>
    </source>
</evidence>
<comment type="catalytic activity">
    <reaction evidence="3">
        <text>a diacylglycerol + H2O = a monoacylglycerol + a fatty acid + H(+)</text>
        <dbReference type="Rhea" id="RHEA:32731"/>
        <dbReference type="ChEBI" id="CHEBI:15377"/>
        <dbReference type="ChEBI" id="CHEBI:15378"/>
        <dbReference type="ChEBI" id="CHEBI:17408"/>
        <dbReference type="ChEBI" id="CHEBI:18035"/>
        <dbReference type="ChEBI" id="CHEBI:28868"/>
    </reaction>
</comment>
<dbReference type="GO" id="GO:0006629">
    <property type="term" value="P:lipid metabolic process"/>
    <property type="evidence" value="ECO:0007669"/>
    <property type="project" value="InterPro"/>
</dbReference>
<evidence type="ECO:0000259" key="5">
    <source>
        <dbReference type="Pfam" id="PF01764"/>
    </source>
</evidence>
<dbReference type="SUPFAM" id="SSF53474">
    <property type="entry name" value="alpha/beta-Hydrolases"/>
    <property type="match status" value="1"/>
</dbReference>
<evidence type="ECO:0000313" key="6">
    <source>
        <dbReference type="EMBL" id="KAF5328718.1"/>
    </source>
</evidence>
<comment type="caution">
    <text evidence="6">The sequence shown here is derived from an EMBL/GenBank/DDBJ whole genome shotgun (WGS) entry which is preliminary data.</text>
</comment>
<protein>
    <recommendedName>
        <fullName evidence="5">Fungal lipase-type domain-containing protein</fullName>
    </recommendedName>
</protein>
<reference evidence="6 7" key="1">
    <citation type="journal article" date="2020" name="ISME J.">
        <title>Uncovering the hidden diversity of litter-decomposition mechanisms in mushroom-forming fungi.</title>
        <authorList>
            <person name="Floudas D."/>
            <person name="Bentzer J."/>
            <person name="Ahren D."/>
            <person name="Johansson T."/>
            <person name="Persson P."/>
            <person name="Tunlid A."/>
        </authorList>
    </citation>
    <scope>NUCLEOTIDE SEQUENCE [LARGE SCALE GENOMIC DNA]</scope>
    <source>
        <strain evidence="6 7">CBS 101986</strain>
    </source>
</reference>
<keyword evidence="7" id="KW-1185">Reference proteome</keyword>
<keyword evidence="1" id="KW-1015">Disulfide bond</keyword>
<proteinExistence type="inferred from homology"/>
<dbReference type="InterPro" id="IPR002921">
    <property type="entry name" value="Fungal_lipase-type"/>
</dbReference>
<gene>
    <name evidence="6" type="ORF">D9619_011731</name>
</gene>
<dbReference type="PANTHER" id="PTHR45856">
    <property type="entry name" value="ALPHA/BETA-HYDROLASES SUPERFAMILY PROTEIN"/>
    <property type="match status" value="1"/>
</dbReference>
<comment type="similarity">
    <text evidence="2">Belongs to the AB hydrolase superfamily. Lipase family. Class 3 subfamily.</text>
</comment>
<evidence type="ECO:0000256" key="4">
    <source>
        <dbReference type="ARBA" id="ARBA00048461"/>
    </source>
</evidence>
<evidence type="ECO:0000313" key="7">
    <source>
        <dbReference type="Proteomes" id="UP000567179"/>
    </source>
</evidence>
<organism evidence="6 7">
    <name type="scientific">Psilocybe cf. subviscida</name>
    <dbReference type="NCBI Taxonomy" id="2480587"/>
    <lineage>
        <taxon>Eukaryota</taxon>
        <taxon>Fungi</taxon>
        <taxon>Dikarya</taxon>
        <taxon>Basidiomycota</taxon>
        <taxon>Agaricomycotina</taxon>
        <taxon>Agaricomycetes</taxon>
        <taxon>Agaricomycetidae</taxon>
        <taxon>Agaricales</taxon>
        <taxon>Agaricineae</taxon>
        <taxon>Strophariaceae</taxon>
        <taxon>Psilocybe</taxon>
    </lineage>
</organism>
<comment type="catalytic activity">
    <reaction evidence="4">
        <text>a monoacylglycerol + H2O = glycerol + a fatty acid + H(+)</text>
        <dbReference type="Rhea" id="RHEA:15245"/>
        <dbReference type="ChEBI" id="CHEBI:15377"/>
        <dbReference type="ChEBI" id="CHEBI:15378"/>
        <dbReference type="ChEBI" id="CHEBI:17408"/>
        <dbReference type="ChEBI" id="CHEBI:17754"/>
        <dbReference type="ChEBI" id="CHEBI:28868"/>
    </reaction>
</comment>
<dbReference type="InterPro" id="IPR051218">
    <property type="entry name" value="Sec_MonoDiacylglyc_Lipase"/>
</dbReference>
<dbReference type="InterPro" id="IPR029058">
    <property type="entry name" value="AB_hydrolase_fold"/>
</dbReference>
<feature type="domain" description="Fungal lipase-type" evidence="5">
    <location>
        <begin position="183"/>
        <end position="321"/>
    </location>
</feature>
<dbReference type="AlphaFoldDB" id="A0A8H5BUG0"/>
<dbReference type="Proteomes" id="UP000567179">
    <property type="component" value="Unassembled WGS sequence"/>
</dbReference>